<dbReference type="GO" id="GO:0010468">
    <property type="term" value="P:regulation of gene expression"/>
    <property type="evidence" value="ECO:0007669"/>
    <property type="project" value="UniProtKB-ARBA"/>
</dbReference>
<feature type="region of interest" description="Disordered" evidence="2">
    <location>
        <begin position="154"/>
        <end position="192"/>
    </location>
</feature>
<evidence type="ECO:0000259" key="3">
    <source>
        <dbReference type="PROSITE" id="PS50137"/>
    </source>
</evidence>
<dbReference type="GO" id="GO:0003723">
    <property type="term" value="F:RNA binding"/>
    <property type="evidence" value="ECO:0007669"/>
    <property type="project" value="UniProtKB-UniRule"/>
</dbReference>
<evidence type="ECO:0000313" key="8">
    <source>
        <dbReference type="EMBL" id="JAQ16574.1"/>
    </source>
</evidence>
<gene>
    <name evidence="7" type="primary">Nkrf</name>
    <name evidence="7" type="ORF">CM83_49219</name>
    <name evidence="8" type="ORF">g.37395</name>
</gene>
<dbReference type="AlphaFoldDB" id="A0A0A9YLJ3"/>
<evidence type="ECO:0000259" key="6">
    <source>
        <dbReference type="PROSITE" id="PS51827"/>
    </source>
</evidence>
<dbReference type="Pfam" id="PF11952">
    <property type="entry name" value="XTBD"/>
    <property type="match status" value="1"/>
</dbReference>
<dbReference type="PROSITE" id="PS50137">
    <property type="entry name" value="DS_RBD"/>
    <property type="match status" value="1"/>
</dbReference>
<keyword evidence="1" id="KW-0694">RNA-binding</keyword>
<dbReference type="InterPro" id="IPR036867">
    <property type="entry name" value="R3H_dom_sf"/>
</dbReference>
<organism evidence="7">
    <name type="scientific">Lygus hesperus</name>
    <name type="common">Western plant bug</name>
    <dbReference type="NCBI Taxonomy" id="30085"/>
    <lineage>
        <taxon>Eukaryota</taxon>
        <taxon>Metazoa</taxon>
        <taxon>Ecdysozoa</taxon>
        <taxon>Arthropoda</taxon>
        <taxon>Hexapoda</taxon>
        <taxon>Insecta</taxon>
        <taxon>Pterygota</taxon>
        <taxon>Neoptera</taxon>
        <taxon>Paraneoptera</taxon>
        <taxon>Hemiptera</taxon>
        <taxon>Heteroptera</taxon>
        <taxon>Panheteroptera</taxon>
        <taxon>Cimicomorpha</taxon>
        <taxon>Miridae</taxon>
        <taxon>Mirini</taxon>
        <taxon>Lygus</taxon>
    </lineage>
</organism>
<dbReference type="EMBL" id="GBHO01009667">
    <property type="protein sequence ID" value="JAG33937.1"/>
    <property type="molecule type" value="Transcribed_RNA"/>
</dbReference>
<dbReference type="InterPro" id="IPR021859">
    <property type="entry name" value="XTBD"/>
</dbReference>
<dbReference type="InterPro" id="IPR000467">
    <property type="entry name" value="G_patch_dom"/>
</dbReference>
<dbReference type="SUPFAM" id="SSF82708">
    <property type="entry name" value="R3H domain"/>
    <property type="match status" value="1"/>
</dbReference>
<evidence type="ECO:0000259" key="4">
    <source>
        <dbReference type="PROSITE" id="PS50174"/>
    </source>
</evidence>
<sequence length="501" mass="56468">MKSKVDSNWDVMKYKYHYELEHQWELKRRFVEAHKTKYPEDRLICLAQLFCNVHFMGCSYEDNIMKLIKELSEGIAEKNTKWEKQSFVSASDAVEDRVKNRLNAPQRGPPQQQHTPVYSSGVQRAGFQQNENRDQEDKSDVSQSKFIKFIQSSVHGEEGKQQSRLWGDSSQTNYAAPEPEVQTASPIAVKRPASPIEEDEFYANKRLKSNFTEEQIKKEVRFVVDSGPFGRVVLFQSAVTKESNIAIMERTAAAAQMRLNYNYMPPAKQTNNKHTDSTTCKLSLDGMFLSSATGFGQKSAKDMACKMAIEHLKETSFTILVKAAFTNESGSEVDRNLSSAESSSAPSSASVHKPISDDNIGNKLLKLMGWSGGGLGKSMQGIEEPIVGSGTIKREGLGGSIKEGDFNRRVHALLQEYAMGDSKDDLVFSTDFSKEERKAIHEASRKYNLKSRSYGNENNRQLVIFKKARPLEIVEDLLMCGCETPKYKLLPPKSMIDRFTL</sequence>
<evidence type="ECO:0000313" key="7">
    <source>
        <dbReference type="EMBL" id="JAG33937.1"/>
    </source>
</evidence>
<dbReference type="Pfam" id="PF01424">
    <property type="entry name" value="R3H"/>
    <property type="match status" value="1"/>
</dbReference>
<dbReference type="Pfam" id="PF01585">
    <property type="entry name" value="G-patch"/>
    <property type="match status" value="1"/>
</dbReference>
<dbReference type="PANTHER" id="PTHR48430:SF1">
    <property type="entry name" value="PARTNER OF XRN-2 PROTEIN 1"/>
    <property type="match status" value="1"/>
</dbReference>
<feature type="region of interest" description="Disordered" evidence="2">
    <location>
        <begin position="335"/>
        <end position="355"/>
    </location>
</feature>
<reference evidence="7" key="2">
    <citation type="submission" date="2014-07" db="EMBL/GenBank/DDBJ databases">
        <authorList>
            <person name="Hull J."/>
        </authorList>
    </citation>
    <scope>NUCLEOTIDE SEQUENCE</scope>
</reference>
<dbReference type="SMART" id="SM00393">
    <property type="entry name" value="R3H"/>
    <property type="match status" value="1"/>
</dbReference>
<feature type="domain" description="G-patch" evidence="4">
    <location>
        <begin position="357"/>
        <end position="402"/>
    </location>
</feature>
<feature type="compositionally biased region" description="Low complexity" evidence="2">
    <location>
        <begin position="338"/>
        <end position="350"/>
    </location>
</feature>
<dbReference type="PROSITE" id="PS51061">
    <property type="entry name" value="R3H"/>
    <property type="match status" value="1"/>
</dbReference>
<dbReference type="PANTHER" id="PTHR48430">
    <property type="entry name" value="PARTNER OF XRN-2 PROTEIN 1"/>
    <property type="match status" value="1"/>
</dbReference>
<dbReference type="SUPFAM" id="SSF54768">
    <property type="entry name" value="dsRNA-binding domain-like"/>
    <property type="match status" value="1"/>
</dbReference>
<feature type="domain" description="XRN2-binding (XTBD)" evidence="6">
    <location>
        <begin position="11"/>
        <end position="95"/>
    </location>
</feature>
<feature type="compositionally biased region" description="Polar residues" evidence="2">
    <location>
        <begin position="162"/>
        <end position="174"/>
    </location>
</feature>
<evidence type="ECO:0000256" key="1">
    <source>
        <dbReference type="PROSITE-ProRule" id="PRU00266"/>
    </source>
</evidence>
<feature type="domain" description="DRBM" evidence="3">
    <location>
        <begin position="243"/>
        <end position="314"/>
    </location>
</feature>
<dbReference type="InterPro" id="IPR014720">
    <property type="entry name" value="dsRBD_dom"/>
</dbReference>
<dbReference type="Gene3D" id="3.30.1370.50">
    <property type="entry name" value="R3H-like domain"/>
    <property type="match status" value="1"/>
</dbReference>
<dbReference type="PROSITE" id="PS50174">
    <property type="entry name" value="G_PATCH"/>
    <property type="match status" value="1"/>
</dbReference>
<reference evidence="7" key="1">
    <citation type="journal article" date="2014" name="PLoS ONE">
        <title>Transcriptome-Based Identification of ABC Transporters in the Western Tarnished Plant Bug Lygus hesperus.</title>
        <authorList>
            <person name="Hull J.J."/>
            <person name="Chaney K."/>
            <person name="Geib S.M."/>
            <person name="Fabrick J.A."/>
            <person name="Brent C.S."/>
            <person name="Walsh D."/>
            <person name="Lavine L.C."/>
        </authorList>
    </citation>
    <scope>NUCLEOTIDE SEQUENCE</scope>
</reference>
<name>A0A0A9YLJ3_LYGHE</name>
<evidence type="ECO:0000256" key="2">
    <source>
        <dbReference type="SAM" id="MobiDB-lite"/>
    </source>
</evidence>
<protein>
    <submittedName>
        <fullName evidence="7">NF-kappa-B-repressing factor</fullName>
    </submittedName>
</protein>
<dbReference type="EMBL" id="GDHC01002055">
    <property type="protein sequence ID" value="JAQ16574.1"/>
    <property type="molecule type" value="Transcribed_RNA"/>
</dbReference>
<accession>A0A0A9YLJ3</accession>
<feature type="domain" description="R3H" evidence="5">
    <location>
        <begin position="404"/>
        <end position="468"/>
    </location>
</feature>
<reference evidence="8" key="3">
    <citation type="journal article" date="2016" name="Gigascience">
        <title>De novo construction of an expanded transcriptome assembly for the western tarnished plant bug, Lygus hesperus.</title>
        <authorList>
            <person name="Tassone E.E."/>
            <person name="Geib S.M."/>
            <person name="Hall B."/>
            <person name="Fabrick J.A."/>
            <person name="Brent C.S."/>
            <person name="Hull J.J."/>
        </authorList>
    </citation>
    <scope>NUCLEOTIDE SEQUENCE</scope>
</reference>
<proteinExistence type="predicted"/>
<dbReference type="SMART" id="SM00443">
    <property type="entry name" value="G_patch"/>
    <property type="match status" value="1"/>
</dbReference>
<evidence type="ECO:0000259" key="5">
    <source>
        <dbReference type="PROSITE" id="PS51061"/>
    </source>
</evidence>
<dbReference type="PROSITE" id="PS51827">
    <property type="entry name" value="XTBD"/>
    <property type="match status" value="1"/>
</dbReference>
<dbReference type="InterPro" id="IPR001374">
    <property type="entry name" value="R3H_dom"/>
</dbReference>